<proteinExistence type="predicted"/>
<accession>A0A0D7AHG7</accession>
<evidence type="ECO:0000313" key="1">
    <source>
        <dbReference type="EMBL" id="KIY50609.1"/>
    </source>
</evidence>
<gene>
    <name evidence="1" type="ORF">FISHEDRAFT_71647</name>
</gene>
<dbReference type="EMBL" id="KN881675">
    <property type="protein sequence ID" value="KIY50609.1"/>
    <property type="molecule type" value="Genomic_DNA"/>
</dbReference>
<dbReference type="Proteomes" id="UP000054144">
    <property type="component" value="Unassembled WGS sequence"/>
</dbReference>
<dbReference type="AlphaFoldDB" id="A0A0D7AHG7"/>
<reference evidence="1 2" key="1">
    <citation type="journal article" date="2015" name="Fungal Genet. Biol.">
        <title>Evolution of novel wood decay mechanisms in Agaricales revealed by the genome sequences of Fistulina hepatica and Cylindrobasidium torrendii.</title>
        <authorList>
            <person name="Floudas D."/>
            <person name="Held B.W."/>
            <person name="Riley R."/>
            <person name="Nagy L.G."/>
            <person name="Koehler G."/>
            <person name="Ransdell A.S."/>
            <person name="Younus H."/>
            <person name="Chow J."/>
            <person name="Chiniquy J."/>
            <person name="Lipzen A."/>
            <person name="Tritt A."/>
            <person name="Sun H."/>
            <person name="Haridas S."/>
            <person name="LaButti K."/>
            <person name="Ohm R.A."/>
            <person name="Kues U."/>
            <person name="Blanchette R.A."/>
            <person name="Grigoriev I.V."/>
            <person name="Minto R.E."/>
            <person name="Hibbett D.S."/>
        </authorList>
    </citation>
    <scope>NUCLEOTIDE SEQUENCE [LARGE SCALE GENOMIC DNA]</scope>
    <source>
        <strain evidence="1 2">ATCC 64428</strain>
    </source>
</reference>
<organism evidence="1 2">
    <name type="scientific">Fistulina hepatica ATCC 64428</name>
    <dbReference type="NCBI Taxonomy" id="1128425"/>
    <lineage>
        <taxon>Eukaryota</taxon>
        <taxon>Fungi</taxon>
        <taxon>Dikarya</taxon>
        <taxon>Basidiomycota</taxon>
        <taxon>Agaricomycotina</taxon>
        <taxon>Agaricomycetes</taxon>
        <taxon>Agaricomycetidae</taxon>
        <taxon>Agaricales</taxon>
        <taxon>Fistulinaceae</taxon>
        <taxon>Fistulina</taxon>
    </lineage>
</organism>
<protein>
    <submittedName>
        <fullName evidence="1">Uncharacterized protein</fullName>
    </submittedName>
</protein>
<name>A0A0D7AHG7_9AGAR</name>
<sequence>MNIFNIALALSIGVLREYIQLRVILSPNHVPGLPYNTATGILGVMQSIFVDSIPLLRLIVVYPRRNVGLNPPRSSNVAHPSQSSADSQSQLVYQHSRRQLFDSTYASTLFLRKLWSRQAAHRISTDISIGLSRRLQTLF</sequence>
<evidence type="ECO:0000313" key="2">
    <source>
        <dbReference type="Proteomes" id="UP000054144"/>
    </source>
</evidence>
<dbReference type="OrthoDB" id="2548432at2759"/>
<keyword evidence="2" id="KW-1185">Reference proteome</keyword>